<dbReference type="EMBL" id="CP006272">
    <property type="protein sequence ID" value="AGZ41520.1"/>
    <property type="molecule type" value="Genomic_DNA"/>
</dbReference>
<proteinExistence type="predicted"/>
<reference evidence="3 4" key="1">
    <citation type="journal article" date="2014" name="J. Biotechnol.">
        <title>Complete genome sequence of the actinobacterium Actinoplanes friuliensis HAG 010964, producer of the lipopeptide antibiotic friulimycin.</title>
        <authorList>
            <person name="Ruckert C."/>
            <person name="Szczepanowski R."/>
            <person name="Albersmeier A."/>
            <person name="Goesmann A."/>
            <person name="Fischer N."/>
            <person name="Steinkamper A."/>
            <person name="Puhler A."/>
            <person name="Biener R."/>
            <person name="Schwartz D."/>
            <person name="Kalinowski J."/>
        </authorList>
    </citation>
    <scope>NUCLEOTIDE SEQUENCE [LARGE SCALE GENOMIC DNA]</scope>
    <source>
        <strain evidence="3 4">DSM 7358</strain>
    </source>
</reference>
<feature type="region of interest" description="Disordered" evidence="1">
    <location>
        <begin position="29"/>
        <end position="54"/>
    </location>
</feature>
<evidence type="ECO:0000256" key="1">
    <source>
        <dbReference type="SAM" id="MobiDB-lite"/>
    </source>
</evidence>
<organism evidence="3 4">
    <name type="scientific">Actinoplanes friuliensis DSM 7358</name>
    <dbReference type="NCBI Taxonomy" id="1246995"/>
    <lineage>
        <taxon>Bacteria</taxon>
        <taxon>Bacillati</taxon>
        <taxon>Actinomycetota</taxon>
        <taxon>Actinomycetes</taxon>
        <taxon>Micromonosporales</taxon>
        <taxon>Micromonosporaceae</taxon>
        <taxon>Actinoplanes</taxon>
    </lineage>
</organism>
<keyword evidence="4" id="KW-1185">Reference proteome</keyword>
<feature type="chain" id="PRO_5039265280" evidence="2">
    <location>
        <begin position="30"/>
        <end position="65"/>
    </location>
</feature>
<evidence type="ECO:0000256" key="2">
    <source>
        <dbReference type="SAM" id="SignalP"/>
    </source>
</evidence>
<sequence>MSRFTGPVRGAAVAATVMFAVAVVGVAPAQAGSTPPNTVPPKSSGSGGGGGSSHCVKVFGKKICF</sequence>
<feature type="signal peptide" evidence="2">
    <location>
        <begin position="1"/>
        <end position="29"/>
    </location>
</feature>
<protein>
    <submittedName>
        <fullName evidence="3">Uncharacterized protein</fullName>
    </submittedName>
</protein>
<dbReference type="HOGENOM" id="CLU_2839798_0_0_11"/>
<evidence type="ECO:0000313" key="4">
    <source>
        <dbReference type="Proteomes" id="UP000017746"/>
    </source>
</evidence>
<name>U5W0K6_9ACTN</name>
<dbReference type="PATRIC" id="fig|1246995.3.peg.3285"/>
<keyword evidence="2" id="KW-0732">Signal</keyword>
<gene>
    <name evidence="3" type="ORF">AFR_16190</name>
</gene>
<dbReference type="KEGG" id="afs:AFR_16190"/>
<dbReference type="Proteomes" id="UP000017746">
    <property type="component" value="Chromosome"/>
</dbReference>
<evidence type="ECO:0000313" key="3">
    <source>
        <dbReference type="EMBL" id="AGZ41520.1"/>
    </source>
</evidence>
<dbReference type="STRING" id="1246995.AFR_16190"/>
<accession>U5W0K6</accession>
<dbReference type="RefSeq" id="WP_023361595.1">
    <property type="nucleotide sequence ID" value="NC_022657.1"/>
</dbReference>
<dbReference type="AlphaFoldDB" id="U5W0K6"/>